<dbReference type="PANTHER" id="PTHR11579">
    <property type="entry name" value="PROTEIN-L-ISOASPARTATE O-METHYLTRANSFERASE"/>
    <property type="match status" value="1"/>
</dbReference>
<protein>
    <recommendedName>
        <fullName evidence="7">Protein-L-isoaspartate O-methyltransferase</fullName>
        <ecNumber evidence="7">2.1.1.77</ecNumber>
    </recommendedName>
    <alternativeName>
        <fullName evidence="7">L-isoaspartyl protein carboxyl methyltransferase</fullName>
    </alternativeName>
    <alternativeName>
        <fullName evidence="7">Protein L-isoaspartyl methyltransferase</fullName>
    </alternativeName>
    <alternativeName>
        <fullName evidence="7">Protein-beta-aspartate methyltransferase</fullName>
        <shortName evidence="7">PIMT</shortName>
    </alternativeName>
</protein>
<dbReference type="PROSITE" id="PS01279">
    <property type="entry name" value="PCMT"/>
    <property type="match status" value="1"/>
</dbReference>
<dbReference type="Pfam" id="PF01135">
    <property type="entry name" value="PCMT"/>
    <property type="match status" value="1"/>
</dbReference>
<evidence type="ECO:0000313" key="10">
    <source>
        <dbReference type="Proteomes" id="UP001156215"/>
    </source>
</evidence>
<name>A0A9E9P3U6_9BURK</name>
<proteinExistence type="inferred from homology"/>
<evidence type="ECO:0000256" key="1">
    <source>
        <dbReference type="ARBA" id="ARBA00004496"/>
    </source>
</evidence>
<evidence type="ECO:0000256" key="4">
    <source>
        <dbReference type="ARBA" id="ARBA00022603"/>
    </source>
</evidence>
<evidence type="ECO:0000256" key="2">
    <source>
        <dbReference type="ARBA" id="ARBA00005369"/>
    </source>
</evidence>
<evidence type="ECO:0000256" key="8">
    <source>
        <dbReference type="SAM" id="MobiDB-lite"/>
    </source>
</evidence>
<evidence type="ECO:0000256" key="5">
    <source>
        <dbReference type="ARBA" id="ARBA00022679"/>
    </source>
</evidence>
<evidence type="ECO:0000313" key="9">
    <source>
        <dbReference type="EMBL" id="WAW09496.1"/>
    </source>
</evidence>
<dbReference type="GO" id="GO:0030091">
    <property type="term" value="P:protein repair"/>
    <property type="evidence" value="ECO:0007669"/>
    <property type="project" value="UniProtKB-UniRule"/>
</dbReference>
<keyword evidence="3 7" id="KW-0963">Cytoplasm</keyword>
<dbReference type="AlphaFoldDB" id="A0A9E9P3U6"/>
<dbReference type="RefSeq" id="WP_269308496.1">
    <property type="nucleotide sequence ID" value="NZ_CP098242.1"/>
</dbReference>
<dbReference type="NCBIfam" id="TIGR00080">
    <property type="entry name" value="pimt"/>
    <property type="match status" value="1"/>
</dbReference>
<dbReference type="EC" id="2.1.1.77" evidence="7"/>
<dbReference type="GO" id="GO:0004719">
    <property type="term" value="F:protein-L-isoaspartate (D-aspartate) O-methyltransferase activity"/>
    <property type="evidence" value="ECO:0007669"/>
    <property type="project" value="UniProtKB-UniRule"/>
</dbReference>
<dbReference type="GO" id="GO:0032259">
    <property type="term" value="P:methylation"/>
    <property type="evidence" value="ECO:0007669"/>
    <property type="project" value="UniProtKB-KW"/>
</dbReference>
<dbReference type="NCBIfam" id="NF001453">
    <property type="entry name" value="PRK00312.1"/>
    <property type="match status" value="1"/>
</dbReference>
<dbReference type="CDD" id="cd02440">
    <property type="entry name" value="AdoMet_MTases"/>
    <property type="match status" value="1"/>
</dbReference>
<dbReference type="FunFam" id="3.40.50.150:FF:000010">
    <property type="entry name" value="Protein-L-isoaspartate O-methyltransferase"/>
    <property type="match status" value="1"/>
</dbReference>
<dbReference type="SUPFAM" id="SSF53335">
    <property type="entry name" value="S-adenosyl-L-methionine-dependent methyltransferases"/>
    <property type="match status" value="1"/>
</dbReference>
<dbReference type="EMBL" id="CP098242">
    <property type="protein sequence ID" value="WAW09496.1"/>
    <property type="molecule type" value="Genomic_DNA"/>
</dbReference>
<evidence type="ECO:0000256" key="7">
    <source>
        <dbReference type="HAMAP-Rule" id="MF_00090"/>
    </source>
</evidence>
<evidence type="ECO:0000256" key="3">
    <source>
        <dbReference type="ARBA" id="ARBA00022490"/>
    </source>
</evidence>
<keyword evidence="10" id="KW-1185">Reference proteome</keyword>
<feature type="region of interest" description="Disordered" evidence="8">
    <location>
        <begin position="40"/>
        <end position="74"/>
    </location>
</feature>
<dbReference type="Gene3D" id="3.40.50.150">
    <property type="entry name" value="Vaccinia Virus protein VP39"/>
    <property type="match status" value="1"/>
</dbReference>
<dbReference type="InterPro" id="IPR029063">
    <property type="entry name" value="SAM-dependent_MTases_sf"/>
</dbReference>
<evidence type="ECO:0000256" key="6">
    <source>
        <dbReference type="ARBA" id="ARBA00022691"/>
    </source>
</evidence>
<comment type="function">
    <text evidence="7">Catalyzes the methyl esterification of L-isoaspartyl residues in peptides and proteins that result from spontaneous decomposition of normal L-aspartyl and L-asparaginyl residues. It plays a role in the repair and/or degradation of damaged proteins.</text>
</comment>
<feature type="region of interest" description="Disordered" evidence="8">
    <location>
        <begin position="1"/>
        <end position="26"/>
    </location>
</feature>
<accession>A0A9E9P3U6</accession>
<dbReference type="PANTHER" id="PTHR11579:SF0">
    <property type="entry name" value="PROTEIN-L-ISOASPARTATE(D-ASPARTATE) O-METHYLTRANSFERASE"/>
    <property type="match status" value="1"/>
</dbReference>
<keyword evidence="4 7" id="KW-0489">Methyltransferase</keyword>
<dbReference type="InterPro" id="IPR000682">
    <property type="entry name" value="PCMT"/>
</dbReference>
<reference evidence="9" key="1">
    <citation type="journal article" date="2022" name="Front. Microbiol.">
        <title>New perspectives on an old grouping: The genomic and phenotypic variability of Oxalobacter formigenes and the implications for calcium oxalate stone prevention.</title>
        <authorList>
            <person name="Chmiel J.A."/>
            <person name="Carr C."/>
            <person name="Stuivenberg G.A."/>
            <person name="Venema R."/>
            <person name="Chanyi R.M."/>
            <person name="Al K.F."/>
            <person name="Giguere D."/>
            <person name="Say H."/>
            <person name="Akouris P.P."/>
            <person name="Dominguez Romero S.A."/>
            <person name="Kwong A."/>
            <person name="Tai V."/>
            <person name="Koval S.F."/>
            <person name="Razvi H."/>
            <person name="Bjazevic J."/>
            <person name="Burton J.P."/>
        </authorList>
    </citation>
    <scope>NUCLEOTIDE SEQUENCE</scope>
    <source>
        <strain evidence="9">WoOx3</strain>
    </source>
</reference>
<keyword evidence="6 7" id="KW-0949">S-adenosyl-L-methionine</keyword>
<organism evidence="9 10">
    <name type="scientific">Oxalobacter vibrioformis</name>
    <dbReference type="NCBI Taxonomy" id="933080"/>
    <lineage>
        <taxon>Bacteria</taxon>
        <taxon>Pseudomonadati</taxon>
        <taxon>Pseudomonadota</taxon>
        <taxon>Betaproteobacteria</taxon>
        <taxon>Burkholderiales</taxon>
        <taxon>Oxalobacteraceae</taxon>
        <taxon>Oxalobacter</taxon>
    </lineage>
</organism>
<dbReference type="Proteomes" id="UP001156215">
    <property type="component" value="Chromosome"/>
</dbReference>
<dbReference type="KEGG" id="ovb:NB640_09645"/>
<dbReference type="GO" id="GO:0005737">
    <property type="term" value="C:cytoplasm"/>
    <property type="evidence" value="ECO:0007669"/>
    <property type="project" value="UniProtKB-SubCell"/>
</dbReference>
<comment type="subcellular location">
    <subcellularLocation>
        <location evidence="1 7">Cytoplasm</location>
    </subcellularLocation>
</comment>
<feature type="active site" evidence="7">
    <location>
        <position position="135"/>
    </location>
</feature>
<comment type="similarity">
    <text evidence="2 7">Belongs to the methyltransferase superfamily. L-isoaspartyl/D-aspartyl protein methyltransferase family.</text>
</comment>
<keyword evidence="5 7" id="KW-0808">Transferase</keyword>
<sequence>MSEKPKNFPLPLSSVMGTSQPKRLTDSDYRLREIAPQTAVRNIAQNRGAQKPGTEPALRPKATPLPQLPVASKNQPAPIRGAIAMAEKIAAQGVKDPMVLGALATVPRHLFVESGLSQQAYVDTSLPIGHQQTISRPYTVARMIEAVRVDAGGKKLASVLEIGTGCGYQAAVLSQVADMVYSIERIRALHELAKNNLRQLRIPNLRLHYGDGMLGLPQVAPFDAIVIAAAGLEVPEALFLQLAVGGYMIAPIGNEKQTLQLTKRTGERQWQSVMLEDCHFVPLRQGII</sequence>
<dbReference type="HAMAP" id="MF_00090">
    <property type="entry name" value="PIMT"/>
    <property type="match status" value="1"/>
</dbReference>
<comment type="catalytic activity">
    <reaction evidence="7">
        <text>[protein]-L-isoaspartate + S-adenosyl-L-methionine = [protein]-L-isoaspartate alpha-methyl ester + S-adenosyl-L-homocysteine</text>
        <dbReference type="Rhea" id="RHEA:12705"/>
        <dbReference type="Rhea" id="RHEA-COMP:12143"/>
        <dbReference type="Rhea" id="RHEA-COMP:12144"/>
        <dbReference type="ChEBI" id="CHEBI:57856"/>
        <dbReference type="ChEBI" id="CHEBI:59789"/>
        <dbReference type="ChEBI" id="CHEBI:90596"/>
        <dbReference type="ChEBI" id="CHEBI:90598"/>
        <dbReference type="EC" id="2.1.1.77"/>
    </reaction>
</comment>
<gene>
    <name evidence="7" type="primary">pcm</name>
    <name evidence="9" type="ORF">NB640_09645</name>
</gene>